<organism evidence="1 2">
    <name type="scientific">Lysinibacillus capsici</name>
    <dbReference type="NCBI Taxonomy" id="2115968"/>
    <lineage>
        <taxon>Bacteria</taxon>
        <taxon>Bacillati</taxon>
        <taxon>Bacillota</taxon>
        <taxon>Bacilli</taxon>
        <taxon>Bacillales</taxon>
        <taxon>Bacillaceae</taxon>
        <taxon>Lysinibacillus</taxon>
    </lineage>
</organism>
<evidence type="ECO:0000313" key="1">
    <source>
        <dbReference type="EMBL" id="SPT95544.1"/>
    </source>
</evidence>
<proteinExistence type="predicted"/>
<dbReference type="Proteomes" id="UP000251431">
    <property type="component" value="Unassembled WGS sequence"/>
</dbReference>
<protein>
    <submittedName>
        <fullName evidence="1">Uncharacterized protein</fullName>
    </submittedName>
</protein>
<accession>A0A2X0X9A2</accession>
<gene>
    <name evidence="1" type="ORF">NCTC7582_00045</name>
</gene>
<dbReference type="RefSeq" id="WP_112116170.1">
    <property type="nucleotide sequence ID" value="NZ_UAQE01000001.1"/>
</dbReference>
<dbReference type="AlphaFoldDB" id="A0A2X0X9A2"/>
<sequence length="73" mass="7849">MALEYKQRESDGSMGQSVKVGTGLSIDEQVLSLGEQLAQEKIKGIQKDLLINSLGQTVTQLKLEVMTLKGGVS</sequence>
<dbReference type="EMBL" id="UAQE01000001">
    <property type="protein sequence ID" value="SPT95544.1"/>
    <property type="molecule type" value="Genomic_DNA"/>
</dbReference>
<evidence type="ECO:0000313" key="2">
    <source>
        <dbReference type="Proteomes" id="UP000251431"/>
    </source>
</evidence>
<name>A0A2X0X9A2_9BACI</name>
<reference evidence="1 2" key="1">
    <citation type="submission" date="2018-06" db="EMBL/GenBank/DDBJ databases">
        <authorList>
            <consortium name="Pathogen Informatics"/>
            <person name="Doyle S."/>
        </authorList>
    </citation>
    <scope>NUCLEOTIDE SEQUENCE [LARGE SCALE GENOMIC DNA]</scope>
    <source>
        <strain evidence="1 2">NCTC7582</strain>
    </source>
</reference>